<keyword evidence="3" id="KW-1185">Reference proteome</keyword>
<sequence length="134" mass="14468">MQGSAQLALRPEPRSALERNEANRFIAQNAERMSLLVDDLQLLATLTKNLPTAGSGSTCCPSRRTPSAPPPSTASPIPSTSARCTPPPIPPERRNSMSRRPSATRTDCSRSWRTCFPTHAPTPRRAPGSMFVSA</sequence>
<comment type="caution">
    <text evidence="2">The sequence shown here is derived from an EMBL/GenBank/DDBJ whole genome shotgun (WGS) entry which is preliminary data.</text>
</comment>
<protein>
    <submittedName>
        <fullName evidence="2">Uncharacterized protein</fullName>
    </submittedName>
</protein>
<dbReference type="RefSeq" id="WP_388104463.1">
    <property type="nucleotide sequence ID" value="NZ_JBIAHM010000002.1"/>
</dbReference>
<reference evidence="2 3" key="1">
    <citation type="submission" date="2024-10" db="EMBL/GenBank/DDBJ databases">
        <title>The Natural Products Discovery Center: Release of the First 8490 Sequenced Strains for Exploring Actinobacteria Biosynthetic Diversity.</title>
        <authorList>
            <person name="Kalkreuter E."/>
            <person name="Kautsar S.A."/>
            <person name="Yang D."/>
            <person name="Bader C.D."/>
            <person name="Teijaro C.N."/>
            <person name="Fluegel L."/>
            <person name="Davis C.M."/>
            <person name="Simpson J.R."/>
            <person name="Lauterbach L."/>
            <person name="Steele A.D."/>
            <person name="Gui C."/>
            <person name="Meng S."/>
            <person name="Li G."/>
            <person name="Viehrig K."/>
            <person name="Ye F."/>
            <person name="Su P."/>
            <person name="Kiefer A.F."/>
            <person name="Nichols A."/>
            <person name="Cepeda A.J."/>
            <person name="Yan W."/>
            <person name="Fan B."/>
            <person name="Jiang Y."/>
            <person name="Adhikari A."/>
            <person name="Zheng C.-J."/>
            <person name="Schuster L."/>
            <person name="Cowan T.M."/>
            <person name="Smanski M.J."/>
            <person name="Chevrette M.G."/>
            <person name="De Carvalho L.P.S."/>
            <person name="Shen B."/>
        </authorList>
    </citation>
    <scope>NUCLEOTIDE SEQUENCE [LARGE SCALE GENOMIC DNA]</scope>
    <source>
        <strain evidence="2 3">NPDC006488</strain>
    </source>
</reference>
<name>A0ABW6LZF9_9ACTN</name>
<organism evidence="2 3">
    <name type="scientific">Streptomyces hokutonensis</name>
    <dbReference type="NCBI Taxonomy" id="1306990"/>
    <lineage>
        <taxon>Bacteria</taxon>
        <taxon>Bacillati</taxon>
        <taxon>Actinomycetota</taxon>
        <taxon>Actinomycetes</taxon>
        <taxon>Kitasatosporales</taxon>
        <taxon>Streptomycetaceae</taxon>
        <taxon>Streptomyces</taxon>
    </lineage>
</organism>
<evidence type="ECO:0000313" key="2">
    <source>
        <dbReference type="EMBL" id="MFE9598677.1"/>
    </source>
</evidence>
<feature type="compositionally biased region" description="Basic and acidic residues" evidence="1">
    <location>
        <begin position="11"/>
        <end position="20"/>
    </location>
</feature>
<feature type="compositionally biased region" description="Polar residues" evidence="1">
    <location>
        <begin position="98"/>
        <end position="112"/>
    </location>
</feature>
<dbReference type="EMBL" id="JBIAHM010000002">
    <property type="protein sequence ID" value="MFE9598677.1"/>
    <property type="molecule type" value="Genomic_DNA"/>
</dbReference>
<evidence type="ECO:0000256" key="1">
    <source>
        <dbReference type="SAM" id="MobiDB-lite"/>
    </source>
</evidence>
<feature type="compositionally biased region" description="Polar residues" evidence="1">
    <location>
        <begin position="50"/>
        <end position="60"/>
    </location>
</feature>
<dbReference type="InterPro" id="IPR003661">
    <property type="entry name" value="HisK_dim/P_dom"/>
</dbReference>
<feature type="compositionally biased region" description="Low complexity" evidence="1">
    <location>
        <begin position="74"/>
        <end position="83"/>
    </location>
</feature>
<dbReference type="Proteomes" id="UP001601303">
    <property type="component" value="Unassembled WGS sequence"/>
</dbReference>
<evidence type="ECO:0000313" key="3">
    <source>
        <dbReference type="Proteomes" id="UP001601303"/>
    </source>
</evidence>
<accession>A0ABW6LZF9</accession>
<proteinExistence type="predicted"/>
<feature type="region of interest" description="Disordered" evidence="1">
    <location>
        <begin position="50"/>
        <end position="134"/>
    </location>
</feature>
<gene>
    <name evidence="2" type="ORF">ACFYNQ_08835</name>
</gene>
<feature type="region of interest" description="Disordered" evidence="1">
    <location>
        <begin position="1"/>
        <end position="20"/>
    </location>
</feature>
<dbReference type="CDD" id="cd00082">
    <property type="entry name" value="HisKA"/>
    <property type="match status" value="1"/>
</dbReference>